<comment type="caution">
    <text evidence="2">The sequence shown here is derived from an EMBL/GenBank/DDBJ whole genome shotgun (WGS) entry which is preliminary data.</text>
</comment>
<dbReference type="Pfam" id="PF13456">
    <property type="entry name" value="RVT_3"/>
    <property type="match status" value="1"/>
</dbReference>
<name>A0A438CF79_VITVI</name>
<sequence>MGLSVIEYPEWLANVVPIPKNDGKDMQKTYFITEWVTYCYKVMLSGLKNAEATYQRATTTFFHDMMHQDVEAYVDDMIVKSRDRVDHRKLLGYMVSEKGIKADPNKIRVVLEMPASRIEREIEISWICLFAFSDRHPAMNNIVEYEACILGLETTLDLGIRQMEVFSDSNLVLRQIQGHWKTRDVKLRPYHAYLGYW</sequence>
<feature type="domain" description="RNase H type-1" evidence="1">
    <location>
        <begin position="138"/>
        <end position="185"/>
    </location>
</feature>
<dbReference type="PANTHER" id="PTHR24559:SF457">
    <property type="entry name" value="RNA-DIRECTED DNA POLYMERASE HOMOLOG"/>
    <property type="match status" value="1"/>
</dbReference>
<dbReference type="GO" id="GO:0004523">
    <property type="term" value="F:RNA-DNA hybrid ribonuclease activity"/>
    <property type="evidence" value="ECO:0007669"/>
    <property type="project" value="InterPro"/>
</dbReference>
<evidence type="ECO:0000313" key="2">
    <source>
        <dbReference type="EMBL" id="RVW21858.1"/>
    </source>
</evidence>
<dbReference type="InterPro" id="IPR043128">
    <property type="entry name" value="Rev_trsase/Diguanyl_cyclase"/>
</dbReference>
<dbReference type="Gene3D" id="3.30.420.10">
    <property type="entry name" value="Ribonuclease H-like superfamily/Ribonuclease H"/>
    <property type="match status" value="1"/>
</dbReference>
<dbReference type="InterPro" id="IPR036397">
    <property type="entry name" value="RNaseH_sf"/>
</dbReference>
<evidence type="ECO:0000259" key="1">
    <source>
        <dbReference type="Pfam" id="PF13456"/>
    </source>
</evidence>
<dbReference type="Proteomes" id="UP000288805">
    <property type="component" value="Unassembled WGS sequence"/>
</dbReference>
<dbReference type="Gene3D" id="3.10.10.10">
    <property type="entry name" value="HIV Type 1 Reverse Transcriptase, subunit A, domain 1"/>
    <property type="match status" value="1"/>
</dbReference>
<dbReference type="SUPFAM" id="SSF56672">
    <property type="entry name" value="DNA/RNA polymerases"/>
    <property type="match status" value="1"/>
</dbReference>
<gene>
    <name evidence="2" type="ORF">CK203_109671</name>
</gene>
<evidence type="ECO:0000313" key="3">
    <source>
        <dbReference type="Proteomes" id="UP000288805"/>
    </source>
</evidence>
<proteinExistence type="predicted"/>
<accession>A0A438CF79</accession>
<dbReference type="Gene3D" id="3.30.70.270">
    <property type="match status" value="1"/>
</dbReference>
<dbReference type="InterPro" id="IPR053134">
    <property type="entry name" value="RNA-dir_DNA_polymerase"/>
</dbReference>
<protein>
    <recommendedName>
        <fullName evidence="1">RNase H type-1 domain-containing protein</fullName>
    </recommendedName>
</protein>
<dbReference type="InterPro" id="IPR002156">
    <property type="entry name" value="RNaseH_domain"/>
</dbReference>
<organism evidence="2 3">
    <name type="scientific">Vitis vinifera</name>
    <name type="common">Grape</name>
    <dbReference type="NCBI Taxonomy" id="29760"/>
    <lineage>
        <taxon>Eukaryota</taxon>
        <taxon>Viridiplantae</taxon>
        <taxon>Streptophyta</taxon>
        <taxon>Embryophyta</taxon>
        <taxon>Tracheophyta</taxon>
        <taxon>Spermatophyta</taxon>
        <taxon>Magnoliopsida</taxon>
        <taxon>eudicotyledons</taxon>
        <taxon>Gunneridae</taxon>
        <taxon>Pentapetalae</taxon>
        <taxon>rosids</taxon>
        <taxon>Vitales</taxon>
        <taxon>Vitaceae</taxon>
        <taxon>Viteae</taxon>
        <taxon>Vitis</taxon>
    </lineage>
</organism>
<dbReference type="GO" id="GO:0003676">
    <property type="term" value="F:nucleic acid binding"/>
    <property type="evidence" value="ECO:0007669"/>
    <property type="project" value="InterPro"/>
</dbReference>
<reference evidence="2 3" key="1">
    <citation type="journal article" date="2018" name="PLoS Genet.">
        <title>Population sequencing reveals clonal diversity and ancestral inbreeding in the grapevine cultivar Chardonnay.</title>
        <authorList>
            <person name="Roach M.J."/>
            <person name="Johnson D.L."/>
            <person name="Bohlmann J."/>
            <person name="van Vuuren H.J."/>
            <person name="Jones S.J."/>
            <person name="Pretorius I.S."/>
            <person name="Schmidt S.A."/>
            <person name="Borneman A.R."/>
        </authorList>
    </citation>
    <scope>NUCLEOTIDE SEQUENCE [LARGE SCALE GENOMIC DNA]</scope>
    <source>
        <strain evidence="3">cv. Chardonnay</strain>
        <tissue evidence="2">Leaf</tissue>
    </source>
</reference>
<dbReference type="AlphaFoldDB" id="A0A438CF79"/>
<dbReference type="PANTHER" id="PTHR24559">
    <property type="entry name" value="TRANSPOSON TY3-I GAG-POL POLYPROTEIN"/>
    <property type="match status" value="1"/>
</dbReference>
<dbReference type="InterPro" id="IPR043502">
    <property type="entry name" value="DNA/RNA_pol_sf"/>
</dbReference>
<dbReference type="EMBL" id="QGNW01002264">
    <property type="protein sequence ID" value="RVW21858.1"/>
    <property type="molecule type" value="Genomic_DNA"/>
</dbReference>